<dbReference type="AlphaFoldDB" id="A0A132ADT1"/>
<evidence type="ECO:0000313" key="1">
    <source>
        <dbReference type="EMBL" id="KPM09148.1"/>
    </source>
</evidence>
<name>A0A132ADT1_SARSC</name>
<dbReference type="Proteomes" id="UP000616769">
    <property type="component" value="Unassembled WGS sequence"/>
</dbReference>
<evidence type="ECO:0000313" key="2">
    <source>
        <dbReference type="Proteomes" id="UP000616769"/>
    </source>
</evidence>
<reference evidence="1 2" key="1">
    <citation type="journal article" date="2015" name="Parasit. Vectors">
        <title>Draft genome of the scabies mite.</title>
        <authorList>
            <person name="Rider S.D.Jr."/>
            <person name="Morgan M.S."/>
            <person name="Arlian L.G."/>
        </authorList>
    </citation>
    <scope>NUCLEOTIDE SEQUENCE [LARGE SCALE GENOMIC DNA]</scope>
    <source>
        <strain evidence="1">Arlian Lab</strain>
    </source>
</reference>
<comment type="caution">
    <text evidence="1">The sequence shown here is derived from an EMBL/GenBank/DDBJ whole genome shotgun (WGS) entry which is preliminary data.</text>
</comment>
<gene>
    <name evidence="1" type="ORF">QR98_0076810</name>
</gene>
<organism evidence="1 2">
    <name type="scientific">Sarcoptes scabiei</name>
    <name type="common">Itch mite</name>
    <name type="synonym">Acarus scabiei</name>
    <dbReference type="NCBI Taxonomy" id="52283"/>
    <lineage>
        <taxon>Eukaryota</taxon>
        <taxon>Metazoa</taxon>
        <taxon>Ecdysozoa</taxon>
        <taxon>Arthropoda</taxon>
        <taxon>Chelicerata</taxon>
        <taxon>Arachnida</taxon>
        <taxon>Acari</taxon>
        <taxon>Acariformes</taxon>
        <taxon>Sarcoptiformes</taxon>
        <taxon>Astigmata</taxon>
        <taxon>Psoroptidia</taxon>
        <taxon>Sarcoptoidea</taxon>
        <taxon>Sarcoptidae</taxon>
        <taxon>Sarcoptinae</taxon>
        <taxon>Sarcoptes</taxon>
    </lineage>
</organism>
<proteinExistence type="predicted"/>
<accession>A0A132ADT1</accession>
<dbReference type="VEuPathDB" id="VectorBase:SSCA007202"/>
<dbReference type="EMBL" id="JXLN01013180">
    <property type="protein sequence ID" value="KPM09148.1"/>
    <property type="molecule type" value="Genomic_DNA"/>
</dbReference>
<sequence>MESIFFFFGTKIENIKLGIFIEVYPTLYTIYLGSNLILTNLDRAKKIWSQIIPIRTESKHRKFLLV</sequence>
<protein>
    <submittedName>
        <fullName evidence="1">Uncharacterized protein</fullName>
    </submittedName>
</protein>